<dbReference type="SUPFAM" id="SSF52540">
    <property type="entry name" value="P-loop containing nucleoside triphosphate hydrolases"/>
    <property type="match status" value="1"/>
</dbReference>
<dbReference type="SUPFAM" id="SSF48452">
    <property type="entry name" value="TPR-like"/>
    <property type="match status" value="1"/>
</dbReference>
<dbReference type="GO" id="GO:0003677">
    <property type="term" value="F:DNA binding"/>
    <property type="evidence" value="ECO:0007669"/>
    <property type="project" value="InterPro"/>
</dbReference>
<feature type="domain" description="HTH luxR-type" evidence="1">
    <location>
        <begin position="733"/>
        <end position="798"/>
    </location>
</feature>
<dbReference type="InterPro" id="IPR027417">
    <property type="entry name" value="P-loop_NTPase"/>
</dbReference>
<protein>
    <recommendedName>
        <fullName evidence="1">HTH luxR-type domain-containing protein</fullName>
    </recommendedName>
</protein>
<evidence type="ECO:0000313" key="3">
    <source>
        <dbReference type="Proteomes" id="UP000246018"/>
    </source>
</evidence>
<dbReference type="PRINTS" id="PR00038">
    <property type="entry name" value="HTHLUXR"/>
</dbReference>
<organism evidence="2 3">
    <name type="scientific">Nocardioides gansuensis</name>
    <dbReference type="NCBI Taxonomy" id="2138300"/>
    <lineage>
        <taxon>Bacteria</taxon>
        <taxon>Bacillati</taxon>
        <taxon>Actinomycetota</taxon>
        <taxon>Actinomycetes</taxon>
        <taxon>Propionibacteriales</taxon>
        <taxon>Nocardioidaceae</taxon>
        <taxon>Nocardioides</taxon>
    </lineage>
</organism>
<accession>A0A2T8FCD4</accession>
<evidence type="ECO:0000259" key="1">
    <source>
        <dbReference type="PROSITE" id="PS50043"/>
    </source>
</evidence>
<dbReference type="PANTHER" id="PTHR47691:SF3">
    <property type="entry name" value="HTH-TYPE TRANSCRIPTIONAL REGULATOR RV0890C-RELATED"/>
    <property type="match status" value="1"/>
</dbReference>
<dbReference type="GO" id="GO:0006355">
    <property type="term" value="P:regulation of DNA-templated transcription"/>
    <property type="evidence" value="ECO:0007669"/>
    <property type="project" value="InterPro"/>
</dbReference>
<proteinExistence type="predicted"/>
<dbReference type="InterPro" id="IPR011990">
    <property type="entry name" value="TPR-like_helical_dom_sf"/>
</dbReference>
<dbReference type="PROSITE" id="PS00622">
    <property type="entry name" value="HTH_LUXR_1"/>
    <property type="match status" value="1"/>
</dbReference>
<dbReference type="InterPro" id="IPR000792">
    <property type="entry name" value="Tscrpt_reg_LuxR_C"/>
</dbReference>
<comment type="caution">
    <text evidence="2">The sequence shown here is derived from an EMBL/GenBank/DDBJ whole genome shotgun (WGS) entry which is preliminary data.</text>
</comment>
<dbReference type="SUPFAM" id="SSF46894">
    <property type="entry name" value="C-terminal effector domain of the bipartite response regulators"/>
    <property type="match status" value="1"/>
</dbReference>
<dbReference type="Gene3D" id="3.40.50.300">
    <property type="entry name" value="P-loop containing nucleotide triphosphate hydrolases"/>
    <property type="match status" value="1"/>
</dbReference>
<dbReference type="EMBL" id="QDGZ01000003">
    <property type="protein sequence ID" value="PVG83363.1"/>
    <property type="molecule type" value="Genomic_DNA"/>
</dbReference>
<dbReference type="AlphaFoldDB" id="A0A2T8FCD4"/>
<gene>
    <name evidence="2" type="ORF">DDE18_08705</name>
</gene>
<keyword evidence="3" id="KW-1185">Reference proteome</keyword>
<reference evidence="2 3" key="1">
    <citation type="submission" date="2018-04" db="EMBL/GenBank/DDBJ databases">
        <title>Genome of Nocardioides gansuensis WSJ-1.</title>
        <authorList>
            <person name="Wu S."/>
            <person name="Wang G."/>
        </authorList>
    </citation>
    <scope>NUCLEOTIDE SEQUENCE [LARGE SCALE GENOMIC DNA]</scope>
    <source>
        <strain evidence="2 3">WSJ-1</strain>
    </source>
</reference>
<dbReference type="Pfam" id="PF00196">
    <property type="entry name" value="GerE"/>
    <property type="match status" value="1"/>
</dbReference>
<dbReference type="PROSITE" id="PS50043">
    <property type="entry name" value="HTH_LUXR_2"/>
    <property type="match status" value="1"/>
</dbReference>
<evidence type="ECO:0000313" key="2">
    <source>
        <dbReference type="EMBL" id="PVG83363.1"/>
    </source>
</evidence>
<sequence length="798" mass="84730">MQERLSSALATSRWVSLVGPPGSGKTLLARHAAAEEGNTAWVHARGIRSAEAVLTACLDVLGVEAAPGDSRESALSLVLDGADVLLVVDGLDLDTGRVGPSFQQVLDTTTRARLAITSLTMAGQPAERVVRVGPLRVPSEHEALAGPAVDLLVGRVDAAGGHPVDLVRHEDDVRRLLEATGGLPLLIEQIAVQIAQVGVTNVAPTASLSEAVHALYELLDPDQQRCFRRLSQMSAPVSIDVLAEISGVDRVRASELAAGLVRRSLVEVRPDGCFDMLSPIRRYGALLAASTDDGHRVLEGVLRWADRVAPQDTNTGAADAPWLADLPVMRDAILAACADPGTRDVGYGLANRIFSSLYTAMRAREAVEILEATLLSGDGPAAIGAQVARRAGIAASEVRGTYEGLWLLDRADEHARAAPHPEEQLAKTASIRAEMHLDAGDLARAEAEARRAIELDAVGRSIVRQATRTLTDVYVSQGRFPEAVRAAASIMASTDTNDERWITLSARTLLSRIALEQGRLVEATSTVRAVVQEARELAEDRVALLAETLLRELDRGYQPAPVDRDSLPWAVRLPVLTQDARELFAAGDTRKAAWLAADVVALADSSRLGRDGVEARLLLGRALLANGDADQAATTFVTALDQAAAMPMPLRVADALDGLGHVAATRGQRETRFLAAAAAALRAPRHAAAWGYAARFPVDPARSAPAGWVVDGELTPEGAKAVGALFSGSPTEPTTALDLLTAAQRQVADRVADGLTSRQIAEELFLSPRTIDAHLTHIFRKLDINSRARLAAIVADSR</sequence>
<dbReference type="InterPro" id="IPR016032">
    <property type="entry name" value="Sig_transdc_resp-reg_C-effctor"/>
</dbReference>
<dbReference type="PANTHER" id="PTHR47691">
    <property type="entry name" value="REGULATOR-RELATED"/>
    <property type="match status" value="1"/>
</dbReference>
<dbReference type="Gene3D" id="1.10.10.10">
    <property type="entry name" value="Winged helix-like DNA-binding domain superfamily/Winged helix DNA-binding domain"/>
    <property type="match status" value="1"/>
</dbReference>
<dbReference type="Proteomes" id="UP000246018">
    <property type="component" value="Unassembled WGS sequence"/>
</dbReference>
<dbReference type="SMART" id="SM00421">
    <property type="entry name" value="HTH_LUXR"/>
    <property type="match status" value="1"/>
</dbReference>
<dbReference type="InterPro" id="IPR036388">
    <property type="entry name" value="WH-like_DNA-bd_sf"/>
</dbReference>
<name>A0A2T8FCD4_9ACTN</name>
<dbReference type="CDD" id="cd06170">
    <property type="entry name" value="LuxR_C_like"/>
    <property type="match status" value="1"/>
</dbReference>
<dbReference type="Gene3D" id="1.25.40.10">
    <property type="entry name" value="Tetratricopeptide repeat domain"/>
    <property type="match status" value="1"/>
</dbReference>